<gene>
    <name evidence="3" type="primary">CSON010113</name>
</gene>
<feature type="compositionally biased region" description="Polar residues" evidence="1">
    <location>
        <begin position="180"/>
        <end position="192"/>
    </location>
</feature>
<feature type="chain" id="PRO_5016434672" evidence="2">
    <location>
        <begin position="20"/>
        <end position="192"/>
    </location>
</feature>
<reference evidence="3" key="1">
    <citation type="submission" date="2018-07" db="EMBL/GenBank/DDBJ databases">
        <authorList>
            <person name="Quirk P.G."/>
            <person name="Krulwich T.A."/>
        </authorList>
    </citation>
    <scope>NUCLEOTIDE SEQUENCE</scope>
</reference>
<proteinExistence type="predicted"/>
<accession>A0A336LKS1</accession>
<feature type="compositionally biased region" description="Low complexity" evidence="1">
    <location>
        <begin position="96"/>
        <end position="156"/>
    </location>
</feature>
<feature type="compositionally biased region" description="Polar residues" evidence="1">
    <location>
        <begin position="157"/>
        <end position="170"/>
    </location>
</feature>
<name>A0A336LKS1_CULSO</name>
<dbReference type="VEuPathDB" id="VectorBase:CSON010113"/>
<keyword evidence="2" id="KW-0732">Signal</keyword>
<evidence type="ECO:0000313" key="3">
    <source>
        <dbReference type="EMBL" id="SSX18566.1"/>
    </source>
</evidence>
<feature type="signal peptide" evidence="2">
    <location>
        <begin position="1"/>
        <end position="19"/>
    </location>
</feature>
<dbReference type="AlphaFoldDB" id="A0A336LKS1"/>
<protein>
    <submittedName>
        <fullName evidence="3">CSON010113 protein</fullName>
    </submittedName>
</protein>
<evidence type="ECO:0000256" key="1">
    <source>
        <dbReference type="SAM" id="MobiDB-lite"/>
    </source>
</evidence>
<feature type="region of interest" description="Disordered" evidence="1">
    <location>
        <begin position="96"/>
        <end position="192"/>
    </location>
</feature>
<sequence length="192" mass="21424">MKSNLLILLQIGIFCVVSSRTVKRQVPQNPNQANNQGFYPGFNNNPFFNNPFQFPFGQGNPAGPQIQNTGNQQPVNCQQAWNPFLCQGQPPVQNPFNFGGFNPFGSVQGPPVQQQTPVQQPPVQEQTPVQQPSVQEQTPVQQPPVQQNQEPVYVEQTQPNQDGQATQQETSDSEPEIDQNLINDIFNTNENQ</sequence>
<organism evidence="3">
    <name type="scientific">Culicoides sonorensis</name>
    <name type="common">Biting midge</name>
    <dbReference type="NCBI Taxonomy" id="179676"/>
    <lineage>
        <taxon>Eukaryota</taxon>
        <taxon>Metazoa</taxon>
        <taxon>Ecdysozoa</taxon>
        <taxon>Arthropoda</taxon>
        <taxon>Hexapoda</taxon>
        <taxon>Insecta</taxon>
        <taxon>Pterygota</taxon>
        <taxon>Neoptera</taxon>
        <taxon>Endopterygota</taxon>
        <taxon>Diptera</taxon>
        <taxon>Nematocera</taxon>
        <taxon>Chironomoidea</taxon>
        <taxon>Ceratopogonidae</taxon>
        <taxon>Ceratopogoninae</taxon>
        <taxon>Culicoides</taxon>
        <taxon>Monoculicoides</taxon>
    </lineage>
</organism>
<dbReference type="EMBL" id="UFQT01000040">
    <property type="protein sequence ID" value="SSX18566.1"/>
    <property type="molecule type" value="Genomic_DNA"/>
</dbReference>
<evidence type="ECO:0000256" key="2">
    <source>
        <dbReference type="SAM" id="SignalP"/>
    </source>
</evidence>